<proteinExistence type="predicted"/>
<dbReference type="Proteomes" id="UP000008888">
    <property type="component" value="Chromosome"/>
</dbReference>
<evidence type="ECO:0000313" key="2">
    <source>
        <dbReference type="EMBL" id="AEG02696.1"/>
    </source>
</evidence>
<reference evidence="3" key="3">
    <citation type="submission" date="2011-05" db="EMBL/GenBank/DDBJ databases">
        <title>Complete sequence of Methylomonas methanica MC09.</title>
        <authorList>
            <consortium name="US DOE Joint Genome Institute"/>
            <person name="Lucas S."/>
            <person name="Han J."/>
            <person name="Lapidus A."/>
            <person name="Cheng J.-F."/>
            <person name="Goodwin L."/>
            <person name="Pitluck S."/>
            <person name="Peters L."/>
            <person name="Mikhailova N."/>
            <person name="Teshima H."/>
            <person name="Han C."/>
            <person name="Tapia R."/>
            <person name="Land M."/>
            <person name="Hauser L."/>
            <person name="Kyrpides N."/>
            <person name="Ivanova N."/>
            <person name="Pagani I."/>
            <person name="Stein L."/>
            <person name="Woyke T."/>
        </authorList>
    </citation>
    <scope>NUCLEOTIDE SEQUENCE [LARGE SCALE GENOMIC DNA]</scope>
    <source>
        <strain evidence="3">MC09</strain>
    </source>
</reference>
<accession>G0A3S4</accession>
<protein>
    <submittedName>
        <fullName evidence="2">Prophage antirepressor</fullName>
    </submittedName>
</protein>
<dbReference type="PROSITE" id="PS51750">
    <property type="entry name" value="BRO_N"/>
    <property type="match status" value="1"/>
</dbReference>
<dbReference type="eggNOG" id="COG3617">
    <property type="taxonomic scope" value="Bacteria"/>
</dbReference>
<dbReference type="RefSeq" id="WP_013820909.1">
    <property type="nucleotide sequence ID" value="NC_015572.1"/>
</dbReference>
<dbReference type="SMART" id="SM01040">
    <property type="entry name" value="Bro-N"/>
    <property type="match status" value="1"/>
</dbReference>
<sequence>MSQLIPFEFESKSVRVVIDSNGEPLFVAKDVLENLNYPVAGGVGKYIDHVPVEWKGGTRISTLGGDQEVVALTEQGLYFFLGRSDKPKALPMQKWIAGDVLPSIRKTGSYTARPKTADTPAKQNIEANRIFKSNHAVAKLLFKGNQALLSANQATFKATGINVLENLDATHLLAEKKEVLLTPSDIAKQLSSSPVKINLLLESKGFQQGYRDAKDRKCWKLTEKGENYAELLDTGKKQGNGTPVKQIKWHERIVSFLQ</sequence>
<evidence type="ECO:0000259" key="1">
    <source>
        <dbReference type="PROSITE" id="PS51750"/>
    </source>
</evidence>
<dbReference type="Pfam" id="PF02498">
    <property type="entry name" value="Bro-N"/>
    <property type="match status" value="1"/>
</dbReference>
<evidence type="ECO:0000313" key="3">
    <source>
        <dbReference type="Proteomes" id="UP000008888"/>
    </source>
</evidence>
<dbReference type="HOGENOM" id="CLU_046670_0_3_6"/>
<gene>
    <name evidence="2" type="ordered locus">Metme_4348</name>
</gene>
<reference evidence="2 3" key="1">
    <citation type="journal article" date="2011" name="J. Bacteriol.">
        <title>Complete Genome Sequence of the Aerobic Marine Methanotroph Methylomonas methanica MC09.</title>
        <authorList>
            <person name="Boden R."/>
            <person name="Cunliffe M."/>
            <person name="Scanlan J."/>
            <person name="Moussard H."/>
            <person name="Kits K.D."/>
            <person name="Klotz M.G."/>
            <person name="Jetten M.S."/>
            <person name="Vuilleumier S."/>
            <person name="Han J."/>
            <person name="Peters L."/>
            <person name="Mikhailova N."/>
            <person name="Teshima H."/>
            <person name="Tapia R."/>
            <person name="Kyrpides N."/>
            <person name="Ivanova N."/>
            <person name="Pagani I."/>
            <person name="Cheng J.F."/>
            <person name="Goodwin L."/>
            <person name="Han C."/>
            <person name="Hauser L."/>
            <person name="Land M.L."/>
            <person name="Lapidus A."/>
            <person name="Lucas S."/>
            <person name="Pitluck S."/>
            <person name="Woyke T."/>
            <person name="Stein L."/>
            <person name="Murrell J.C."/>
        </authorList>
    </citation>
    <scope>NUCLEOTIDE SEQUENCE [LARGE SCALE GENOMIC DNA]</scope>
    <source>
        <strain evidence="2 3">MC09</strain>
    </source>
</reference>
<name>G0A3S4_METMM</name>
<dbReference type="AlphaFoldDB" id="G0A3S4"/>
<dbReference type="KEGG" id="mmt:Metme_4348"/>
<feature type="domain" description="Bro-N" evidence="1">
    <location>
        <begin position="1"/>
        <end position="108"/>
    </location>
</feature>
<keyword evidence="3" id="KW-1185">Reference proteome</keyword>
<reference key="2">
    <citation type="submission" date="2011-05" db="EMBL/GenBank/DDBJ databases">
        <title>Complete genome sequence of the aerobic marine methanotroph Methylomonas methanica MC09.</title>
        <authorList>
            <person name="Boden R."/>
            <person name="Cunliffe M."/>
            <person name="Scanlan J."/>
            <person name="Moussard H."/>
            <person name="Kits K.D."/>
            <person name="Klotz M."/>
            <person name="Jetten M."/>
            <person name="Vuilleumier S."/>
            <person name="Han J."/>
            <person name="Peters L."/>
            <person name="Mikhailova N."/>
            <person name="Teshima H."/>
            <person name="Tapia R."/>
            <person name="Kyrpides N."/>
            <person name="Ivanova N."/>
            <person name="Pagani I."/>
            <person name="Cheng J.-F."/>
            <person name="Goodwin L."/>
            <person name="Han C."/>
            <person name="Hauser L."/>
            <person name="Land M."/>
            <person name="Lapidus A."/>
            <person name="Lucas S."/>
            <person name="Pitluck S."/>
            <person name="Woyke T."/>
            <person name="Stein L.Y."/>
            <person name="Murrell C."/>
        </authorList>
    </citation>
    <scope>NUCLEOTIDE SEQUENCE</scope>
    <source>
        <strain>MC09</strain>
    </source>
</reference>
<dbReference type="PANTHER" id="PTHR36180">
    <property type="entry name" value="DNA-BINDING PROTEIN-RELATED-RELATED"/>
    <property type="match status" value="1"/>
</dbReference>
<dbReference type="PANTHER" id="PTHR36180:SF2">
    <property type="entry name" value="BRO FAMILY PROTEIN"/>
    <property type="match status" value="1"/>
</dbReference>
<dbReference type="InterPro" id="IPR003497">
    <property type="entry name" value="BRO_N_domain"/>
</dbReference>
<dbReference type="OrthoDB" id="1042522at2"/>
<organism evidence="2 3">
    <name type="scientific">Methylomonas methanica (strain DSM 25384 / MC09)</name>
    <dbReference type="NCBI Taxonomy" id="857087"/>
    <lineage>
        <taxon>Bacteria</taxon>
        <taxon>Pseudomonadati</taxon>
        <taxon>Pseudomonadota</taxon>
        <taxon>Gammaproteobacteria</taxon>
        <taxon>Methylococcales</taxon>
        <taxon>Methylococcaceae</taxon>
        <taxon>Methylomonas</taxon>
    </lineage>
</organism>
<dbReference type="EMBL" id="CP002738">
    <property type="protein sequence ID" value="AEG02696.1"/>
    <property type="molecule type" value="Genomic_DNA"/>
</dbReference>
<dbReference type="STRING" id="857087.Metme_4348"/>